<reference evidence="3" key="2">
    <citation type="submission" date="2021-08" db="EMBL/GenBank/DDBJ databases">
        <authorList>
            <person name="Tani A."/>
            <person name="Ola A."/>
            <person name="Ogura Y."/>
            <person name="Katsura K."/>
            <person name="Hayashi T."/>
        </authorList>
    </citation>
    <scope>NUCLEOTIDE SEQUENCE</scope>
    <source>
        <strain evidence="3">DSM 17168</strain>
    </source>
</reference>
<accession>A0ABQ4S7R5</accession>
<dbReference type="EMBL" id="BPQQ01000011">
    <property type="protein sequence ID" value="GJD99230.1"/>
    <property type="molecule type" value="Genomic_DNA"/>
</dbReference>
<evidence type="ECO:0000256" key="1">
    <source>
        <dbReference type="PROSITE-ProRule" id="PRU00169"/>
    </source>
</evidence>
<dbReference type="Gene3D" id="3.40.50.2300">
    <property type="match status" value="1"/>
</dbReference>
<evidence type="ECO:0000313" key="3">
    <source>
        <dbReference type="EMBL" id="GJD99230.1"/>
    </source>
</evidence>
<dbReference type="Proteomes" id="UP001055153">
    <property type="component" value="Unassembled WGS sequence"/>
</dbReference>
<comment type="caution">
    <text evidence="3">The sequence shown here is derived from an EMBL/GenBank/DDBJ whole genome shotgun (WGS) entry which is preliminary data.</text>
</comment>
<keyword evidence="4" id="KW-1185">Reference proteome</keyword>
<dbReference type="InterPro" id="IPR011006">
    <property type="entry name" value="CheY-like_superfamily"/>
</dbReference>
<dbReference type="SUPFAM" id="SSF52172">
    <property type="entry name" value="CheY-like"/>
    <property type="match status" value="1"/>
</dbReference>
<dbReference type="InterPro" id="IPR001789">
    <property type="entry name" value="Sig_transdc_resp-reg_receiver"/>
</dbReference>
<evidence type="ECO:0000313" key="4">
    <source>
        <dbReference type="Proteomes" id="UP001055153"/>
    </source>
</evidence>
<organism evidence="3 4">
    <name type="scientific">Methylobacterium isbiliense</name>
    <dbReference type="NCBI Taxonomy" id="315478"/>
    <lineage>
        <taxon>Bacteria</taxon>
        <taxon>Pseudomonadati</taxon>
        <taxon>Pseudomonadota</taxon>
        <taxon>Alphaproteobacteria</taxon>
        <taxon>Hyphomicrobiales</taxon>
        <taxon>Methylobacteriaceae</taxon>
        <taxon>Methylobacterium</taxon>
    </lineage>
</organism>
<comment type="caution">
    <text evidence="1">Lacks conserved residue(s) required for the propagation of feature annotation.</text>
</comment>
<name>A0ABQ4S7R5_9HYPH</name>
<gene>
    <name evidence="3" type="ORF">GMJLKIPL_1146</name>
</gene>
<proteinExistence type="predicted"/>
<dbReference type="PROSITE" id="PS50110">
    <property type="entry name" value="RESPONSE_REGULATORY"/>
    <property type="match status" value="1"/>
</dbReference>
<sequence length="154" mass="16160">MHHVPAAGRPTVLVAEPQALPGLWLEDVLADAGWGVSGPFGTCLDAAETLERTRPDCAVLSVDMDQGPGFPLACALRRCRIPFILVTGSAPIPRAFADAPVLDRPFTERDVLQAVTACVADDRRRADPAPCPMHARIAAGEPVALDQCPAACGA</sequence>
<protein>
    <recommendedName>
        <fullName evidence="2">Response regulatory domain-containing protein</fullName>
    </recommendedName>
</protein>
<feature type="domain" description="Response regulatory" evidence="2">
    <location>
        <begin position="11"/>
        <end position="119"/>
    </location>
</feature>
<evidence type="ECO:0000259" key="2">
    <source>
        <dbReference type="PROSITE" id="PS50110"/>
    </source>
</evidence>
<reference evidence="3" key="1">
    <citation type="journal article" date="2021" name="Front. Microbiol.">
        <title>Comprehensive Comparative Genomics and Phenotyping of Methylobacterium Species.</title>
        <authorList>
            <person name="Alessa O."/>
            <person name="Ogura Y."/>
            <person name="Fujitani Y."/>
            <person name="Takami H."/>
            <person name="Hayashi T."/>
            <person name="Sahin N."/>
            <person name="Tani A."/>
        </authorList>
    </citation>
    <scope>NUCLEOTIDE SEQUENCE</scope>
    <source>
        <strain evidence="3">DSM 17168</strain>
    </source>
</reference>
<dbReference type="RefSeq" id="WP_238234117.1">
    <property type="nucleotide sequence ID" value="NZ_BPQQ01000011.1"/>
</dbReference>